<dbReference type="PANTHER" id="PTHR13337:SF2">
    <property type="entry name" value="SUCCINATE DEHYDROGENASE [UBIQUINONE] CYTOCHROME B SMALL SUBUNIT, MITOCHONDRIAL"/>
    <property type="match status" value="1"/>
</dbReference>
<dbReference type="EMBL" id="HBHQ01021646">
    <property type="protein sequence ID" value="CAD9822796.1"/>
    <property type="molecule type" value="Transcribed_RNA"/>
</dbReference>
<comment type="similarity">
    <text evidence="2 12">Belongs to the CybS family.</text>
</comment>
<keyword evidence="6 12" id="KW-0809">Transit peptide</keyword>
<evidence type="ECO:0000256" key="1">
    <source>
        <dbReference type="ARBA" id="ARBA00004448"/>
    </source>
</evidence>
<keyword evidence="5 12" id="KW-0999">Mitochondrion inner membrane</keyword>
<evidence type="ECO:0000256" key="10">
    <source>
        <dbReference type="PIRSR" id="PIRSR607992-1"/>
    </source>
</evidence>
<evidence type="ECO:0000256" key="12">
    <source>
        <dbReference type="RuleBase" id="RU364031"/>
    </source>
</evidence>
<keyword evidence="4 12" id="KW-0812">Transmembrane</keyword>
<evidence type="ECO:0000256" key="4">
    <source>
        <dbReference type="ARBA" id="ARBA00022692"/>
    </source>
</evidence>
<dbReference type="GO" id="GO:0048039">
    <property type="term" value="F:ubiquinone binding"/>
    <property type="evidence" value="ECO:0007669"/>
    <property type="project" value="TreeGrafter"/>
</dbReference>
<feature type="transmembrane region" description="Helical" evidence="12">
    <location>
        <begin position="75"/>
        <end position="92"/>
    </location>
</feature>
<keyword evidence="7 12" id="KW-1133">Transmembrane helix</keyword>
<reference evidence="13" key="1">
    <citation type="submission" date="2021-01" db="EMBL/GenBank/DDBJ databases">
        <authorList>
            <person name="Corre E."/>
            <person name="Pelletier E."/>
            <person name="Niang G."/>
            <person name="Scheremetjew M."/>
            <person name="Finn R."/>
            <person name="Kale V."/>
            <person name="Holt S."/>
            <person name="Cochrane G."/>
            <person name="Meng A."/>
            <person name="Brown T."/>
            <person name="Cohen L."/>
        </authorList>
    </citation>
    <scope>NUCLEOTIDE SEQUENCE</scope>
    <source>
        <strain evidence="13">CCMP2084</strain>
    </source>
</reference>
<dbReference type="AlphaFoldDB" id="A0A6T7JA58"/>
<dbReference type="GO" id="GO:0006121">
    <property type="term" value="P:mitochondrial electron transport, succinate to ubiquinone"/>
    <property type="evidence" value="ECO:0007669"/>
    <property type="project" value="TreeGrafter"/>
</dbReference>
<evidence type="ECO:0000256" key="9">
    <source>
        <dbReference type="ARBA" id="ARBA00023136"/>
    </source>
</evidence>
<keyword evidence="3" id="KW-0813">Transport</keyword>
<comment type="subcellular location">
    <subcellularLocation>
        <location evidence="1 12">Mitochondrion inner membrane</location>
        <topology evidence="1 12">Multi-pass membrane protein</topology>
    </subcellularLocation>
</comment>
<evidence type="ECO:0000256" key="6">
    <source>
        <dbReference type="ARBA" id="ARBA00022946"/>
    </source>
</evidence>
<dbReference type="GO" id="GO:0005743">
    <property type="term" value="C:mitochondrial inner membrane"/>
    <property type="evidence" value="ECO:0007669"/>
    <property type="project" value="UniProtKB-SubCell"/>
</dbReference>
<dbReference type="Gene3D" id="1.20.1300.10">
    <property type="entry name" value="Fumarate reductase/succinate dehydrogenase, transmembrane subunit"/>
    <property type="match status" value="1"/>
</dbReference>
<keyword evidence="11" id="KW-0479">Metal-binding</keyword>
<keyword evidence="9 12" id="KW-0472">Membrane</keyword>
<evidence type="ECO:0000256" key="8">
    <source>
        <dbReference type="ARBA" id="ARBA00023128"/>
    </source>
</evidence>
<organism evidence="13">
    <name type="scientific">Attheya septentrionalis</name>
    <dbReference type="NCBI Taxonomy" id="420275"/>
    <lineage>
        <taxon>Eukaryota</taxon>
        <taxon>Sar</taxon>
        <taxon>Stramenopiles</taxon>
        <taxon>Ochrophyta</taxon>
        <taxon>Bacillariophyta</taxon>
        <taxon>Coscinodiscophyceae</taxon>
        <taxon>Chaetocerotophycidae</taxon>
        <taxon>Chaetocerotales</taxon>
        <taxon>Attheyaceae</taxon>
        <taxon>Attheya</taxon>
    </lineage>
</organism>
<evidence type="ECO:0000256" key="11">
    <source>
        <dbReference type="PIRSR" id="PIRSR607992-2"/>
    </source>
</evidence>
<evidence type="ECO:0000256" key="7">
    <source>
        <dbReference type="ARBA" id="ARBA00022989"/>
    </source>
</evidence>
<evidence type="ECO:0000256" key="3">
    <source>
        <dbReference type="ARBA" id="ARBA00022448"/>
    </source>
</evidence>
<feature type="binding site" evidence="10">
    <location>
        <position position="99"/>
    </location>
    <ligand>
        <name>a ubiquinone</name>
        <dbReference type="ChEBI" id="CHEBI:16389"/>
        <note>ligand shared with IP/SDHB</note>
    </ligand>
</feature>
<dbReference type="PANTHER" id="PTHR13337">
    <property type="entry name" value="SUCCINATE DEHYDROGENASE"/>
    <property type="match status" value="1"/>
</dbReference>
<proteinExistence type="inferred from homology"/>
<evidence type="ECO:0000256" key="5">
    <source>
        <dbReference type="ARBA" id="ARBA00022792"/>
    </source>
</evidence>
<dbReference type="GO" id="GO:0006099">
    <property type="term" value="P:tricarboxylic acid cycle"/>
    <property type="evidence" value="ECO:0007669"/>
    <property type="project" value="TreeGrafter"/>
</dbReference>
<dbReference type="InterPro" id="IPR007992">
    <property type="entry name" value="CybS"/>
</dbReference>
<sequence>MLRATQSAASTVIRRQAAALAERRSGMASKAGPLEADSGGLATKAHHAMTTFLLVGTPVLFMVPDSYTDGAMNRTFGAIIALNISAHSWVGLNYVATDYAPKISKSFVGPARYLSAGIGIITLLGLGKIALVSPGGIKGTIKGLWNPPPKGDKK</sequence>
<evidence type="ECO:0000313" key="14">
    <source>
        <dbReference type="EMBL" id="CAD9822797.1"/>
    </source>
</evidence>
<gene>
    <name evidence="13" type="ORF">ASEP1449_LOCUS14630</name>
    <name evidence="14" type="ORF">ASEP1449_LOCUS14631</name>
</gene>
<protein>
    <recommendedName>
        <fullName evidence="12">Succinate dehydrogenase [ubiquinone] cytochrome b small subunit</fullName>
    </recommendedName>
</protein>
<dbReference type="EMBL" id="HBHQ01021648">
    <property type="protein sequence ID" value="CAD9822797.1"/>
    <property type="molecule type" value="Transcribed_RNA"/>
</dbReference>
<feature type="binding site" description="axial binding residue" evidence="11">
    <location>
        <position position="87"/>
    </location>
    <ligand>
        <name>heme b</name>
        <dbReference type="ChEBI" id="CHEBI:60344"/>
        <note>ligand shared with SDHC</note>
    </ligand>
    <ligandPart>
        <name>Fe</name>
        <dbReference type="ChEBI" id="CHEBI:18248"/>
    </ligandPart>
</feature>
<accession>A0A6T7JA58</accession>
<dbReference type="GO" id="GO:0046872">
    <property type="term" value="F:metal ion binding"/>
    <property type="evidence" value="ECO:0007669"/>
    <property type="project" value="UniProtKB-KW"/>
</dbReference>
<keyword evidence="11" id="KW-0408">Iron</keyword>
<feature type="transmembrane region" description="Helical" evidence="12">
    <location>
        <begin position="112"/>
        <end position="132"/>
    </location>
</feature>
<evidence type="ECO:0000256" key="2">
    <source>
        <dbReference type="ARBA" id="ARBA00007294"/>
    </source>
</evidence>
<name>A0A6T7JA58_9STRA</name>
<keyword evidence="8 12" id="KW-0496">Mitochondrion</keyword>
<dbReference type="InterPro" id="IPR034804">
    <property type="entry name" value="SQR/QFR_C/D"/>
</dbReference>
<comment type="caution">
    <text evidence="12">Lacks conserved residue(s) required for the propagation of feature annotation.</text>
</comment>
<evidence type="ECO:0000313" key="13">
    <source>
        <dbReference type="EMBL" id="CAD9822796.1"/>
    </source>
</evidence>
<dbReference type="GO" id="GO:0020037">
    <property type="term" value="F:heme binding"/>
    <property type="evidence" value="ECO:0007669"/>
    <property type="project" value="TreeGrafter"/>
</dbReference>